<dbReference type="PANTHER" id="PTHR46233">
    <property type="entry name" value="HYDROXYACYLGLUTATHIONE HYDROLASE GLOC"/>
    <property type="match status" value="1"/>
</dbReference>
<feature type="domain" description="N-acetyltransferase" evidence="5">
    <location>
        <begin position="328"/>
        <end position="462"/>
    </location>
</feature>
<dbReference type="CDD" id="cd06262">
    <property type="entry name" value="metallo-hydrolase-like_MBL-fold"/>
    <property type="match status" value="1"/>
</dbReference>
<sequence length="462" mass="53149">MSEISLKICKGGDLGVNSYVLMSKDSAIVIDPGDFKKIAEVLQGKRLEYIIITHEHFDHIFALNELRDHFGAKVITQRTASQNITTSSKNLSRFSDMIYDVMKVAKRQNIVEFNAQKADIEFDESYELLWQDHTLLLTHTPGHTEGSCCIRVGRWLFCGDSLFEATQTSFLGGSKAKARYDEISLPFFKSLDPDLHVYAGHGESFILGDKLNAVQRAIEIFKNRPKFTNLFVSFDEFNKIINEAQVLVRDNNCFLLIKHNGFYKFYYLVDSLSNLKNLDAFFRLINEPIIAEIVSTEVIKSDFLYDIDFKAYKIYSRYKSTKKNRSFKNVQNATLDDVDEILELINKTFDPLSDYLPNFDELKELILKQAVFVVRLENIVAGVAIYELKQKICYFRLNCVRQDFQNGLIGYALASAPEQMQEAQVFYAWIHDENSEAIRLNQALGYKPDGLKDYIFIKKDNG</sequence>
<evidence type="ECO:0000313" key="6">
    <source>
        <dbReference type="EMBL" id="ERJ31701.1"/>
    </source>
</evidence>
<dbReference type="GO" id="GO:0016747">
    <property type="term" value="F:acyltransferase activity, transferring groups other than amino-acyl groups"/>
    <property type="evidence" value="ECO:0007669"/>
    <property type="project" value="InterPro"/>
</dbReference>
<keyword evidence="4" id="KW-0862">Zinc</keyword>
<dbReference type="PANTHER" id="PTHR46233:SF3">
    <property type="entry name" value="HYDROXYACYLGLUTATHIONE HYDROLASE GLOC"/>
    <property type="match status" value="1"/>
</dbReference>
<organism evidence="6 7">
    <name type="scientific">Campylobacter concisus UNSW2</name>
    <dbReference type="NCBI Taxonomy" id="1242965"/>
    <lineage>
        <taxon>Bacteria</taxon>
        <taxon>Pseudomonadati</taxon>
        <taxon>Campylobacterota</taxon>
        <taxon>Epsilonproteobacteria</taxon>
        <taxon>Campylobacterales</taxon>
        <taxon>Campylobacteraceae</taxon>
        <taxon>Campylobacter</taxon>
    </lineage>
</organism>
<name>U2F583_9BACT</name>
<accession>U2F583</accession>
<dbReference type="SMART" id="SM00849">
    <property type="entry name" value="Lactamase_B"/>
    <property type="match status" value="1"/>
</dbReference>
<comment type="caution">
    <text evidence="6">The sequence shown here is derived from an EMBL/GenBank/DDBJ whole genome shotgun (WGS) entry which is preliminary data.</text>
</comment>
<dbReference type="AlphaFoldDB" id="U2F583"/>
<dbReference type="InterPro" id="IPR051453">
    <property type="entry name" value="MBL_Glyoxalase_II"/>
</dbReference>
<evidence type="ECO:0000313" key="7">
    <source>
        <dbReference type="Proteomes" id="UP000016625"/>
    </source>
</evidence>
<evidence type="ECO:0000256" key="1">
    <source>
        <dbReference type="ARBA" id="ARBA00001947"/>
    </source>
</evidence>
<dbReference type="GO" id="GO:0016787">
    <property type="term" value="F:hydrolase activity"/>
    <property type="evidence" value="ECO:0007669"/>
    <property type="project" value="UniProtKB-KW"/>
</dbReference>
<dbReference type="InterPro" id="IPR016181">
    <property type="entry name" value="Acyl_CoA_acyltransferase"/>
</dbReference>
<dbReference type="EMBL" id="ANNJ01000009">
    <property type="protein sequence ID" value="ERJ31701.1"/>
    <property type="molecule type" value="Genomic_DNA"/>
</dbReference>
<keyword evidence="2" id="KW-0479">Metal-binding</keyword>
<protein>
    <submittedName>
        <fullName evidence="6">Metallo-beta-lactamase family protein</fullName>
    </submittedName>
</protein>
<proteinExistence type="predicted"/>
<dbReference type="PROSITE" id="PS51186">
    <property type="entry name" value="GNAT"/>
    <property type="match status" value="1"/>
</dbReference>
<evidence type="ECO:0000256" key="4">
    <source>
        <dbReference type="ARBA" id="ARBA00022833"/>
    </source>
</evidence>
<dbReference type="RefSeq" id="WP_021092847.1">
    <property type="nucleotide sequence ID" value="NZ_ANNJ01000009.1"/>
</dbReference>
<dbReference type="GO" id="GO:0046872">
    <property type="term" value="F:metal ion binding"/>
    <property type="evidence" value="ECO:0007669"/>
    <property type="project" value="UniProtKB-KW"/>
</dbReference>
<reference evidence="6 7" key="1">
    <citation type="journal article" date="2013" name="BMC Genomics">
        <title>Comparative genomics of Campylobacter concisus isolates reveals genetic diversity and provides insights into disease association.</title>
        <authorList>
            <person name="Deshpande N.P."/>
            <person name="Kaakoush N.O."/>
            <person name="Wilkins M.R."/>
            <person name="Mitchell H.M."/>
        </authorList>
    </citation>
    <scope>NUCLEOTIDE SEQUENCE [LARGE SCALE GENOMIC DNA]</scope>
    <source>
        <strain evidence="6 7">UNSW2</strain>
    </source>
</reference>
<dbReference type="Pfam" id="PF00753">
    <property type="entry name" value="Lactamase_B"/>
    <property type="match status" value="1"/>
</dbReference>
<dbReference type="InterPro" id="IPR000182">
    <property type="entry name" value="GNAT_dom"/>
</dbReference>
<keyword evidence="3" id="KW-0378">Hydrolase</keyword>
<dbReference type="InterPro" id="IPR036866">
    <property type="entry name" value="RibonucZ/Hydroxyglut_hydro"/>
</dbReference>
<dbReference type="Gene3D" id="3.60.15.10">
    <property type="entry name" value="Ribonuclease Z/Hydroxyacylglutathione hydrolase-like"/>
    <property type="match status" value="1"/>
</dbReference>
<dbReference type="SUPFAM" id="SSF56281">
    <property type="entry name" value="Metallo-hydrolase/oxidoreductase"/>
    <property type="match status" value="1"/>
</dbReference>
<dbReference type="PATRIC" id="fig|1242965.3.peg.1153"/>
<evidence type="ECO:0000259" key="5">
    <source>
        <dbReference type="PROSITE" id="PS51186"/>
    </source>
</evidence>
<dbReference type="Gene3D" id="3.40.630.30">
    <property type="match status" value="1"/>
</dbReference>
<evidence type="ECO:0000256" key="2">
    <source>
        <dbReference type="ARBA" id="ARBA00022723"/>
    </source>
</evidence>
<evidence type="ECO:0000256" key="3">
    <source>
        <dbReference type="ARBA" id="ARBA00022801"/>
    </source>
</evidence>
<dbReference type="Proteomes" id="UP000016625">
    <property type="component" value="Unassembled WGS sequence"/>
</dbReference>
<comment type="cofactor">
    <cofactor evidence="1">
        <name>Zn(2+)</name>
        <dbReference type="ChEBI" id="CHEBI:29105"/>
    </cofactor>
</comment>
<gene>
    <name evidence="6" type="ORF">UNSW2_1649</name>
</gene>
<dbReference type="SUPFAM" id="SSF55729">
    <property type="entry name" value="Acyl-CoA N-acyltransferases (Nat)"/>
    <property type="match status" value="1"/>
</dbReference>
<dbReference type="InterPro" id="IPR001279">
    <property type="entry name" value="Metallo-B-lactamas"/>
</dbReference>